<protein>
    <submittedName>
        <fullName evidence="3">DUF5702 domain-containing protein</fullName>
    </submittedName>
</protein>
<proteinExistence type="predicted"/>
<dbReference type="Pfam" id="PF18960">
    <property type="entry name" value="DUF5702"/>
    <property type="match status" value="1"/>
</dbReference>
<keyword evidence="2" id="KW-0812">Transmembrane</keyword>
<reference evidence="3 4" key="1">
    <citation type="submission" date="2022-02" db="EMBL/GenBank/DDBJ databases">
        <title>Paenibacillus sp. MBLB1776 Whole Genome Shotgun Sequencing.</title>
        <authorList>
            <person name="Hwang C.Y."/>
            <person name="Cho E.-S."/>
            <person name="Seo M.-J."/>
        </authorList>
    </citation>
    <scope>NUCLEOTIDE SEQUENCE [LARGE SCALE GENOMIC DNA]</scope>
    <source>
        <strain evidence="3 4">MBLB1776</strain>
    </source>
</reference>
<feature type="transmembrane region" description="Helical" evidence="2">
    <location>
        <begin position="12"/>
        <end position="31"/>
    </location>
</feature>
<evidence type="ECO:0000256" key="1">
    <source>
        <dbReference type="SAM" id="Coils"/>
    </source>
</evidence>
<keyword evidence="4" id="KW-1185">Reference proteome</keyword>
<feature type="coiled-coil region" evidence="1">
    <location>
        <begin position="220"/>
        <end position="359"/>
    </location>
</feature>
<dbReference type="EMBL" id="CP130318">
    <property type="protein sequence ID" value="WNQ09130.1"/>
    <property type="molecule type" value="Genomic_DNA"/>
</dbReference>
<evidence type="ECO:0000313" key="3">
    <source>
        <dbReference type="EMBL" id="WNQ09130.1"/>
    </source>
</evidence>
<evidence type="ECO:0000256" key="2">
    <source>
        <dbReference type="SAM" id="Phobius"/>
    </source>
</evidence>
<dbReference type="Gene3D" id="1.10.287.950">
    <property type="entry name" value="Methyl-accepting chemotaxis protein"/>
    <property type="match status" value="1"/>
</dbReference>
<evidence type="ECO:0000313" key="4">
    <source>
        <dbReference type="Proteomes" id="UP001305702"/>
    </source>
</evidence>
<dbReference type="KEGG" id="paun:MJA45_15900"/>
<sequence>MRRFWFSSKGSVSVYLIMILVPVFFFHAVLIDLIRIKLAERETETAVKAGARSLLSEYDSSLRPYGLFGRDRDQEAMLSLFTEVFHNNLSTPADTFSYLGNKASDGDGYRVKDLYTLANQEVFRSQVLQDMKYRAPVEFGLEFVDKFKKNGVDKNLAAASDFSENAAKLQAKADAVDEALDQAWDQAIVLLGTAKVANGKYAGRLSELYRLAGLIGLHTVEEVRQSILDTEQELKRAGETLQELSRSLESSQASLKEWAAEAKENASRIEEISASIQSVEANIEQVQTEITEFTAKKVELQKLLENLLNYAALLQTSRWEIRLDYEQMTGEYDRLAEKLMEAQKVNDELRGEKAKLVQETACPASPCPILDIYSSVPVRNDDYFSLYKTEAGKITATFSGMKTNWESTLLFIGADYERLVQANEALASQADAFKASQGALEEKRKAEAKWLNGSKEEQKKITKGAFGEARKALGGCGLWGTSDPFTGYYHTLEQQGENGTPGLAFKYWSYNREEAIGPVEGAYSIDEKDISARQALSMAKRLTGLLEGFRDELYVNEYALTRFTFRTDQAVKTSSRPLDRQEAEYILYGLNSCASNYSAAYSEMFMLLFSIRTMEALVDPKKELLQAGSPLLVLLAAAAQGAGEAVSDMNRVIRGEAVPLLKKAVSLTVDYKEMLRLFYVLHSENARIMSRMQALIELNTGKDLAGQATYVQASGESSIKLWFLPGIARSLNRTGILPCQVRDGWCQFTGTAVMSY</sequence>
<keyword evidence="2" id="KW-1133">Transmembrane helix</keyword>
<dbReference type="RefSeq" id="WP_315602898.1">
    <property type="nucleotide sequence ID" value="NZ_CP130318.1"/>
</dbReference>
<dbReference type="AlphaFoldDB" id="A0AA96RB48"/>
<dbReference type="InterPro" id="IPR043756">
    <property type="entry name" value="DUF5702"/>
</dbReference>
<dbReference type="Proteomes" id="UP001305702">
    <property type="component" value="Chromosome"/>
</dbReference>
<keyword evidence="1" id="KW-0175">Coiled coil</keyword>
<gene>
    <name evidence="3" type="ORF">MJA45_15900</name>
</gene>
<name>A0AA96RB48_9BACL</name>
<organism evidence="3 4">
    <name type="scientific">Paenibacillus aurantius</name>
    <dbReference type="NCBI Taxonomy" id="2918900"/>
    <lineage>
        <taxon>Bacteria</taxon>
        <taxon>Bacillati</taxon>
        <taxon>Bacillota</taxon>
        <taxon>Bacilli</taxon>
        <taxon>Bacillales</taxon>
        <taxon>Paenibacillaceae</taxon>
        <taxon>Paenibacillus</taxon>
    </lineage>
</organism>
<accession>A0AA96RB48</accession>
<keyword evidence="2" id="KW-0472">Membrane</keyword>